<dbReference type="AlphaFoldDB" id="A0AAN7UL60"/>
<dbReference type="PANTHER" id="PTHR33112">
    <property type="entry name" value="DOMAIN PROTEIN, PUTATIVE-RELATED"/>
    <property type="match status" value="1"/>
</dbReference>
<evidence type="ECO:0000313" key="2">
    <source>
        <dbReference type="EMBL" id="KAK5634665.1"/>
    </source>
</evidence>
<dbReference type="InterPro" id="IPR010730">
    <property type="entry name" value="HET"/>
</dbReference>
<accession>A0AAN7UL60</accession>
<sequence>MSLDDHRIAKLCQQCQYLFSRRGFEKLSSTGSFRHSQLGTFADRPNCRFCCYLWDNDLLGASNQVYKIRCLRHLLYPASRKARPREFEELQRCWVVISRPAANQYMTDSYAMIASLEPYTVPAELIIGNAIDRVFVSVETEKGQMKWQTFSPLRFVTPKSSPLAKYTNYRHIEWDGLTSQWVADIKEMLKCCLTSHPQCQQSRPMTLPTRLLHIVKDSETDFHVQLVATEEGHTGQYAALSYCWGGPQSLQLTKNTVHKFLRKPIEWQAFPAGLIDAVKVTSSLDLEYLWVDALCIVQDDQDDKKREIGRMSAIYQNSVVTIAAATSGSVKDSFLCNQSVFNTKYSTCDIPVTLDSQDFDDLDRFSSLSVVPVHAHRTDDFPLSKRGWAFQEALLPPRLLVFGDLEPFIRCRTKNVIRKSLSCIEYHMSTLVPRRIIDNLVSRQYQEMLSTDHKDDTLDFIWREIVEQYTLRELSITEDRPLAISGVIDFLSEAFSDECYFGVWKSCPIVCLLWKAEPSEVRTTISHVPTWSWMSVTGPVDLETVVYFDKSEALVEWDGTDTSRTRLLVTCCVFEAEGVYGHAHDFGPGVLTEGWSDVLPSSSSTSSPQRKFEAVGKCAYLVLARATYGRYLAIVVTDEREGVYRRCGLAELNLPESWRTRPKQQIVLV</sequence>
<name>A0AAN7UL60_9PEZI</name>
<dbReference type="EMBL" id="JAWHQM010000043">
    <property type="protein sequence ID" value="KAK5634665.1"/>
    <property type="molecule type" value="Genomic_DNA"/>
</dbReference>
<gene>
    <name evidence="2" type="ORF">RRF57_010378</name>
</gene>
<proteinExistence type="predicted"/>
<evidence type="ECO:0000313" key="3">
    <source>
        <dbReference type="Proteomes" id="UP001305414"/>
    </source>
</evidence>
<evidence type="ECO:0000259" key="1">
    <source>
        <dbReference type="Pfam" id="PF06985"/>
    </source>
</evidence>
<organism evidence="2 3">
    <name type="scientific">Xylaria bambusicola</name>
    <dbReference type="NCBI Taxonomy" id="326684"/>
    <lineage>
        <taxon>Eukaryota</taxon>
        <taxon>Fungi</taxon>
        <taxon>Dikarya</taxon>
        <taxon>Ascomycota</taxon>
        <taxon>Pezizomycotina</taxon>
        <taxon>Sordariomycetes</taxon>
        <taxon>Xylariomycetidae</taxon>
        <taxon>Xylariales</taxon>
        <taxon>Xylariaceae</taxon>
        <taxon>Xylaria</taxon>
    </lineage>
</organism>
<protein>
    <recommendedName>
        <fullName evidence="1">Heterokaryon incompatibility domain-containing protein</fullName>
    </recommendedName>
</protein>
<feature type="domain" description="Heterokaryon incompatibility" evidence="1">
    <location>
        <begin position="237"/>
        <end position="392"/>
    </location>
</feature>
<reference evidence="2 3" key="1">
    <citation type="submission" date="2023-10" db="EMBL/GenBank/DDBJ databases">
        <title>Draft genome sequence of Xylaria bambusicola isolate GMP-LS, the root and basal stem rot pathogen of sugarcane in Indonesia.</title>
        <authorList>
            <person name="Selvaraj P."/>
            <person name="Muralishankar V."/>
            <person name="Muruganantham S."/>
            <person name="Sp S."/>
            <person name="Haryani S."/>
            <person name="Lau K.J.X."/>
            <person name="Naqvi N.I."/>
        </authorList>
    </citation>
    <scope>NUCLEOTIDE SEQUENCE [LARGE SCALE GENOMIC DNA]</scope>
    <source>
        <strain evidence="2">GMP-LS</strain>
    </source>
</reference>
<keyword evidence="3" id="KW-1185">Reference proteome</keyword>
<comment type="caution">
    <text evidence="2">The sequence shown here is derived from an EMBL/GenBank/DDBJ whole genome shotgun (WGS) entry which is preliminary data.</text>
</comment>
<dbReference type="PANTHER" id="PTHR33112:SF9">
    <property type="entry name" value="HETEROKARYON INCOMPATIBILITY DOMAIN-CONTAINING PROTEIN"/>
    <property type="match status" value="1"/>
</dbReference>
<dbReference type="Pfam" id="PF06985">
    <property type="entry name" value="HET"/>
    <property type="match status" value="1"/>
</dbReference>
<dbReference type="Proteomes" id="UP001305414">
    <property type="component" value="Unassembled WGS sequence"/>
</dbReference>